<reference evidence="1 2" key="1">
    <citation type="submission" date="2016-11" db="EMBL/GenBank/DDBJ databases">
        <authorList>
            <person name="Varghese N."/>
            <person name="Submissions S."/>
        </authorList>
    </citation>
    <scope>NUCLEOTIDE SEQUENCE [LARGE SCALE GENOMIC DNA]</scope>
    <source>
        <strain evidence="1 2">DSM 21988</strain>
    </source>
</reference>
<protein>
    <recommendedName>
        <fullName evidence="3">ATP-grasp domain-containing protein</fullName>
    </recommendedName>
</protein>
<name>A0ABY1IEN2_9HYPH</name>
<dbReference type="RefSeq" id="WP_060604953.1">
    <property type="nucleotide sequence ID" value="NZ_FQZC01000002.1"/>
</dbReference>
<dbReference type="Proteomes" id="UP000184290">
    <property type="component" value="Unassembled WGS sequence"/>
</dbReference>
<dbReference type="Gene3D" id="3.30.470.20">
    <property type="entry name" value="ATP-grasp fold, B domain"/>
    <property type="match status" value="1"/>
</dbReference>
<proteinExistence type="predicted"/>
<keyword evidence="2" id="KW-1185">Reference proteome</keyword>
<gene>
    <name evidence="1" type="ORF">SAMN02745911_1571</name>
</gene>
<evidence type="ECO:0008006" key="3">
    <source>
        <dbReference type="Google" id="ProtNLM"/>
    </source>
</evidence>
<evidence type="ECO:0000313" key="1">
    <source>
        <dbReference type="EMBL" id="SHJ06746.1"/>
    </source>
</evidence>
<accession>A0ABY1IEN2</accession>
<comment type="caution">
    <text evidence="1">The sequence shown here is derived from an EMBL/GenBank/DDBJ whole genome shotgun (WGS) entry which is preliminary data.</text>
</comment>
<dbReference type="EMBL" id="FQZC01000002">
    <property type="protein sequence ID" value="SHJ06746.1"/>
    <property type="molecule type" value="Genomic_DNA"/>
</dbReference>
<evidence type="ECO:0000313" key="2">
    <source>
        <dbReference type="Proteomes" id="UP000184290"/>
    </source>
</evidence>
<organism evidence="1 2">
    <name type="scientific">Aureimonas altamirensis DSM 21988</name>
    <dbReference type="NCBI Taxonomy" id="1121026"/>
    <lineage>
        <taxon>Bacteria</taxon>
        <taxon>Pseudomonadati</taxon>
        <taxon>Pseudomonadota</taxon>
        <taxon>Alphaproteobacteria</taxon>
        <taxon>Hyphomicrobiales</taxon>
        <taxon>Aurantimonadaceae</taxon>
        <taxon>Aureimonas</taxon>
    </lineage>
</organism>
<dbReference type="SUPFAM" id="SSF56059">
    <property type="entry name" value="Glutathione synthetase ATP-binding domain-like"/>
    <property type="match status" value="1"/>
</dbReference>
<sequence length="300" mass="32821">MIVIAGGLHDTNLTVLLDRLRQRELPHREIRVGPEGGPGLRIDIAANRLEIDGEVLEPTAMFVRQDVFLYPTQDIAAAHAGASNWYSAVRGWALGRPDIRMFNRQTSLRENNKIQNLVEALKAGLRVPETLVSTAVPEAAAVGAWITKPVAGGAYTRLVDEVTDADGAPYPSFFQPRLERPEMRIYKIDRILMGFWLASPDLDYRETQSALLSEAEVPAELGAKLLALCDRLGLEFAAADFMADADGTLHFLEVNSQPMFAAFDRVVEGRLADAIIDRLLDAAPARSATSEARWGATASA</sequence>